<keyword evidence="7 12" id="KW-1133">Transmembrane helix</keyword>
<dbReference type="InterPro" id="IPR023395">
    <property type="entry name" value="MCP_dom_sf"/>
</dbReference>
<sequence>MKSSTKGLVAVGRVRLPGWGPRDSQSRWLETLGEMAANRAQWRECCLCLAELSVKWITASLSYERRGHSGPITHVLQPHSLSMCTLAKSNRGSDKFHHHEFLFGGLAYSASVITLFPFYKTIFFQQLNGVSWPQAFARLKHEGISLAYRGVLPPLLQRASSGAVMFGVQSLTERTLTHHPLTVHVPFGVNKFVSAVFAGFCEAPLMPFERVQTLLQNKHDFPSYRNTFHTLSSLIMTHGLKELYRGLTPVLIRNSCANALYFGGHKWLSDLRVRGTHEGPFERGLWNLALGGLLGGSIGLFTFPLNVIKTRMQSTVGGEFESFRSALFALVYHRDHKPDITRLYRGLPANFMRSFASWGIITMTYHFLLERYSGIAS</sequence>
<comment type="similarity">
    <text evidence="2 11">Belongs to the mitochondrial carrier (TC 2.A.29) family.</text>
</comment>
<reference evidence="13 14" key="1">
    <citation type="journal article" date="2019" name="Gigascience">
        <title>Whole-genome sequence of the oriental lung fluke Paragonimus westermani.</title>
        <authorList>
            <person name="Oey H."/>
            <person name="Zakrzewski M."/>
            <person name="Narain K."/>
            <person name="Devi K.R."/>
            <person name="Agatsuma T."/>
            <person name="Nawaratna S."/>
            <person name="Gobert G.N."/>
            <person name="Jones M.K."/>
            <person name="Ragan M.A."/>
            <person name="McManus D.P."/>
            <person name="Krause L."/>
        </authorList>
    </citation>
    <scope>NUCLEOTIDE SEQUENCE [LARGE SCALE GENOMIC DNA]</scope>
    <source>
        <strain evidence="13 14">IND2009</strain>
    </source>
</reference>
<dbReference type="PANTHER" id="PTHR46131:SF5">
    <property type="entry name" value="SOLUTE CARRIER FAMILY 25 MEMBER 53"/>
    <property type="match status" value="1"/>
</dbReference>
<evidence type="ECO:0000256" key="8">
    <source>
        <dbReference type="ARBA" id="ARBA00023128"/>
    </source>
</evidence>
<evidence type="ECO:0000256" key="5">
    <source>
        <dbReference type="ARBA" id="ARBA00022737"/>
    </source>
</evidence>
<comment type="subcellular location">
    <subcellularLocation>
        <location evidence="1">Mitochondrion inner membrane</location>
        <topology evidence="1">Multi-pass membrane protein</topology>
    </subcellularLocation>
</comment>
<keyword evidence="3 11" id="KW-0813">Transport</keyword>
<dbReference type="SUPFAM" id="SSF103506">
    <property type="entry name" value="Mitochondrial carrier"/>
    <property type="match status" value="1"/>
</dbReference>
<dbReference type="InterPro" id="IPR018108">
    <property type="entry name" value="MCP_transmembrane"/>
</dbReference>
<evidence type="ECO:0000256" key="9">
    <source>
        <dbReference type="ARBA" id="ARBA00023136"/>
    </source>
</evidence>
<dbReference type="Gene3D" id="1.50.40.10">
    <property type="entry name" value="Mitochondrial carrier domain"/>
    <property type="match status" value="1"/>
</dbReference>
<accession>A0A5J4N7I1</accession>
<feature type="repeat" description="Solcar" evidence="10">
    <location>
        <begin position="186"/>
        <end position="271"/>
    </location>
</feature>
<keyword evidence="8" id="KW-0496">Mitochondrion</keyword>
<comment type="caution">
    <text evidence="13">The sequence shown here is derived from an EMBL/GenBank/DDBJ whole genome shotgun (WGS) entry which is preliminary data.</text>
</comment>
<dbReference type="PANTHER" id="PTHR46131">
    <property type="entry name" value="SD08549P"/>
    <property type="match status" value="1"/>
</dbReference>
<keyword evidence="4 10" id="KW-0812">Transmembrane</keyword>
<gene>
    <name evidence="13" type="ORF">DEA37_0009799</name>
</gene>
<evidence type="ECO:0000256" key="6">
    <source>
        <dbReference type="ARBA" id="ARBA00022792"/>
    </source>
</evidence>
<evidence type="ECO:0000313" key="13">
    <source>
        <dbReference type="EMBL" id="KAA3671494.1"/>
    </source>
</evidence>
<feature type="transmembrane region" description="Helical" evidence="12">
    <location>
        <begin position="284"/>
        <end position="303"/>
    </location>
</feature>
<evidence type="ECO:0000256" key="2">
    <source>
        <dbReference type="ARBA" id="ARBA00006375"/>
    </source>
</evidence>
<proteinExistence type="inferred from homology"/>
<evidence type="ECO:0000256" key="3">
    <source>
        <dbReference type="ARBA" id="ARBA00022448"/>
    </source>
</evidence>
<dbReference type="EMBL" id="QNGE01006327">
    <property type="protein sequence ID" value="KAA3671494.1"/>
    <property type="molecule type" value="Genomic_DNA"/>
</dbReference>
<protein>
    <recommendedName>
        <fullName evidence="15">Solute carrier family 25 member 51</fullName>
    </recommendedName>
</protein>
<evidence type="ECO:0000256" key="12">
    <source>
        <dbReference type="SAM" id="Phobius"/>
    </source>
</evidence>
<evidence type="ECO:0000313" key="14">
    <source>
        <dbReference type="Proteomes" id="UP000324629"/>
    </source>
</evidence>
<keyword evidence="14" id="KW-1185">Reference proteome</keyword>
<dbReference type="GO" id="GO:0051724">
    <property type="term" value="F:NAD transmembrane transporter activity"/>
    <property type="evidence" value="ECO:0007669"/>
    <property type="project" value="TreeGrafter"/>
</dbReference>
<evidence type="ECO:0008006" key="15">
    <source>
        <dbReference type="Google" id="ProtNLM"/>
    </source>
</evidence>
<organism evidence="13 14">
    <name type="scientific">Paragonimus westermani</name>
    <dbReference type="NCBI Taxonomy" id="34504"/>
    <lineage>
        <taxon>Eukaryota</taxon>
        <taxon>Metazoa</taxon>
        <taxon>Spiralia</taxon>
        <taxon>Lophotrochozoa</taxon>
        <taxon>Platyhelminthes</taxon>
        <taxon>Trematoda</taxon>
        <taxon>Digenea</taxon>
        <taxon>Plagiorchiida</taxon>
        <taxon>Troglotremata</taxon>
        <taxon>Troglotrematidae</taxon>
        <taxon>Paragonimus</taxon>
    </lineage>
</organism>
<dbReference type="Pfam" id="PF00153">
    <property type="entry name" value="Mito_carr"/>
    <property type="match status" value="2"/>
</dbReference>
<keyword evidence="9 10" id="KW-0472">Membrane</keyword>
<evidence type="ECO:0000256" key="7">
    <source>
        <dbReference type="ARBA" id="ARBA00022989"/>
    </source>
</evidence>
<evidence type="ECO:0000256" key="1">
    <source>
        <dbReference type="ARBA" id="ARBA00004448"/>
    </source>
</evidence>
<dbReference type="AlphaFoldDB" id="A0A5J4N7I1"/>
<keyword evidence="6" id="KW-0999">Mitochondrion inner membrane</keyword>
<evidence type="ECO:0000256" key="11">
    <source>
        <dbReference type="RuleBase" id="RU000488"/>
    </source>
</evidence>
<name>A0A5J4N7I1_9TREM</name>
<evidence type="ECO:0000256" key="10">
    <source>
        <dbReference type="PROSITE-ProRule" id="PRU00282"/>
    </source>
</evidence>
<dbReference type="Proteomes" id="UP000324629">
    <property type="component" value="Unassembled WGS sequence"/>
</dbReference>
<dbReference type="GO" id="GO:0005743">
    <property type="term" value="C:mitochondrial inner membrane"/>
    <property type="evidence" value="ECO:0007669"/>
    <property type="project" value="UniProtKB-SubCell"/>
</dbReference>
<dbReference type="PROSITE" id="PS50920">
    <property type="entry name" value="SOLCAR"/>
    <property type="match status" value="2"/>
</dbReference>
<keyword evidence="5" id="KW-0677">Repeat</keyword>
<dbReference type="InterPro" id="IPR052465">
    <property type="entry name" value="Mito_NAD+_Carrier"/>
</dbReference>
<feature type="repeat" description="Solcar" evidence="10">
    <location>
        <begin position="283"/>
        <end position="371"/>
    </location>
</feature>
<evidence type="ECO:0000256" key="4">
    <source>
        <dbReference type="ARBA" id="ARBA00022692"/>
    </source>
</evidence>